<protein>
    <submittedName>
        <fullName evidence="1">Uncharacterized protein</fullName>
    </submittedName>
</protein>
<dbReference type="AlphaFoldDB" id="A0A0E0MDS8"/>
<sequence>MANSGPFVTATYAGPVGLQFCEDDTSKYSSITLPHCVVQANDNGSGSNIVLLQDVNPPKLKISRLENVKSVKECVSLPPLGQLPNLEELVLKHMKKMTKIDEDFCCSPRPFPRLKKFVLEFMENLEVLNTANSCAGDGVHEFMFPYLCRLIINRCPKLRITPCVPLAEKWLITVSDGVISCLGKSVPQTCRPSCSPSVSTLFFLQGTLVTTWEVNFCNVPPREWRFLPHLPAINNLRITGCSDLTISPEIIGALSVRDNICLSIVTICP</sequence>
<reference evidence="1" key="2">
    <citation type="submission" date="2018-05" db="EMBL/GenBank/DDBJ databases">
        <title>OpunRS2 (Oryza punctata Reference Sequence Version 2).</title>
        <authorList>
            <person name="Zhang J."/>
            <person name="Kudrna D."/>
            <person name="Lee S."/>
            <person name="Talag J."/>
            <person name="Welchert J."/>
            <person name="Wing R.A."/>
        </authorList>
    </citation>
    <scope>NUCLEOTIDE SEQUENCE [LARGE SCALE GENOMIC DNA]</scope>
</reference>
<proteinExistence type="predicted"/>
<keyword evidence="2" id="KW-1185">Reference proteome</keyword>
<evidence type="ECO:0000313" key="2">
    <source>
        <dbReference type="Proteomes" id="UP000026962"/>
    </source>
</evidence>
<dbReference type="STRING" id="4537.A0A0E0MDS8"/>
<dbReference type="Proteomes" id="UP000026962">
    <property type="component" value="Chromosome 11"/>
</dbReference>
<name>A0A0E0MDS8_ORYPU</name>
<evidence type="ECO:0000313" key="1">
    <source>
        <dbReference type="EnsemblPlants" id="OPUNC11G06530.1"/>
    </source>
</evidence>
<dbReference type="EnsemblPlants" id="OPUNC11G06530.1">
    <property type="protein sequence ID" value="OPUNC11G06530.1"/>
    <property type="gene ID" value="OPUNC11G06530"/>
</dbReference>
<dbReference type="Gene3D" id="3.80.10.10">
    <property type="entry name" value="Ribonuclease Inhibitor"/>
    <property type="match status" value="1"/>
</dbReference>
<dbReference type="SUPFAM" id="SSF52047">
    <property type="entry name" value="RNI-like"/>
    <property type="match status" value="1"/>
</dbReference>
<accession>A0A0E0MDS8</accession>
<dbReference type="HOGENOM" id="CLU_1035805_0_0_1"/>
<dbReference type="InterPro" id="IPR032675">
    <property type="entry name" value="LRR_dom_sf"/>
</dbReference>
<reference evidence="1" key="1">
    <citation type="submission" date="2015-04" db="UniProtKB">
        <authorList>
            <consortium name="EnsemblPlants"/>
        </authorList>
    </citation>
    <scope>IDENTIFICATION</scope>
</reference>
<dbReference type="Gramene" id="OPUNC11G06530.1">
    <property type="protein sequence ID" value="OPUNC11G06530.1"/>
    <property type="gene ID" value="OPUNC11G06530"/>
</dbReference>
<organism evidence="1">
    <name type="scientific">Oryza punctata</name>
    <name type="common">Red rice</name>
    <dbReference type="NCBI Taxonomy" id="4537"/>
    <lineage>
        <taxon>Eukaryota</taxon>
        <taxon>Viridiplantae</taxon>
        <taxon>Streptophyta</taxon>
        <taxon>Embryophyta</taxon>
        <taxon>Tracheophyta</taxon>
        <taxon>Spermatophyta</taxon>
        <taxon>Magnoliopsida</taxon>
        <taxon>Liliopsida</taxon>
        <taxon>Poales</taxon>
        <taxon>Poaceae</taxon>
        <taxon>BOP clade</taxon>
        <taxon>Oryzoideae</taxon>
        <taxon>Oryzeae</taxon>
        <taxon>Oryzinae</taxon>
        <taxon>Oryza</taxon>
    </lineage>
</organism>